<organism evidence="2 3">
    <name type="scientific">Halalkalibacter alkaliphilus</name>
    <dbReference type="NCBI Taxonomy" id="2917993"/>
    <lineage>
        <taxon>Bacteria</taxon>
        <taxon>Bacillati</taxon>
        <taxon>Bacillota</taxon>
        <taxon>Bacilli</taxon>
        <taxon>Bacillales</taxon>
        <taxon>Bacillaceae</taxon>
        <taxon>Halalkalibacter</taxon>
    </lineage>
</organism>
<name>A0A9X2A4N2_9BACI</name>
<dbReference type="EMBL" id="JAKRYL010000005">
    <property type="protein sequence ID" value="MCL7746798.1"/>
    <property type="molecule type" value="Genomic_DNA"/>
</dbReference>
<dbReference type="RefSeq" id="WP_250095710.1">
    <property type="nucleotide sequence ID" value="NZ_JAKRYL010000005.1"/>
</dbReference>
<keyword evidence="1" id="KW-0812">Transmembrane</keyword>
<evidence type="ECO:0000313" key="3">
    <source>
        <dbReference type="Proteomes" id="UP001139150"/>
    </source>
</evidence>
<keyword evidence="3" id="KW-1185">Reference proteome</keyword>
<accession>A0A9X2A4N2</accession>
<dbReference type="Proteomes" id="UP001139150">
    <property type="component" value="Unassembled WGS sequence"/>
</dbReference>
<feature type="transmembrane region" description="Helical" evidence="1">
    <location>
        <begin position="42"/>
        <end position="69"/>
    </location>
</feature>
<evidence type="ECO:0000256" key="1">
    <source>
        <dbReference type="SAM" id="Phobius"/>
    </source>
</evidence>
<reference evidence="2" key="1">
    <citation type="submission" date="2022-02" db="EMBL/GenBank/DDBJ databases">
        <title>Halalkalibacter sp. nov. isolated from Lonar Lake, India.</title>
        <authorList>
            <person name="Joshi A."/>
            <person name="Thite S."/>
            <person name="Lodha T."/>
        </authorList>
    </citation>
    <scope>NUCLEOTIDE SEQUENCE</scope>
    <source>
        <strain evidence="2">MEB205</strain>
    </source>
</reference>
<dbReference type="AlphaFoldDB" id="A0A9X2A4N2"/>
<comment type="caution">
    <text evidence="2">The sequence shown here is derived from an EMBL/GenBank/DDBJ whole genome shotgun (WGS) entry which is preliminary data.</text>
</comment>
<sequence length="394" mass="46613">MADQFKHVKKGLEKHVFNQHSLDQEKMIAEIKLKRKKSRRPFVFWDVKPVLSMTLFCFVMVTAGALFFLKGDEFERLAIEDGLITELSAIPDPYLQNEIEENELLQQRFMQDLEFRTNALSGKTWYWSEGEIRFLEEAPTLDASYENEFLVLPEHIQEVIHDDPFVLLAQFNENEDFRERLSLASEKMDEFQKEDVYTLLKYDENIGRSGLYKRGEETIFVEYGSVYRRIYDQFYETKITQKKQLILDDLYVLASSFYLQQDGFSSKPTQIEEIDEAEALAEAGSIKDYRQISYQLSRDSREKNYIIYDTLRLALDEDVSSLHQFLSRIRNDLEILAEQDQVISQYEYSYYYQAARELFILNEVLNEPLPVEFIDFSQPLSNQEVVEEIAREKK</sequence>
<protein>
    <submittedName>
        <fullName evidence="2">Uncharacterized protein</fullName>
    </submittedName>
</protein>
<gene>
    <name evidence="2" type="ORF">MF646_06640</name>
</gene>
<keyword evidence="1" id="KW-0472">Membrane</keyword>
<proteinExistence type="predicted"/>
<keyword evidence="1" id="KW-1133">Transmembrane helix</keyword>
<evidence type="ECO:0000313" key="2">
    <source>
        <dbReference type="EMBL" id="MCL7746798.1"/>
    </source>
</evidence>